<comment type="caution">
    <text evidence="1">The sequence shown here is derived from an EMBL/GenBank/DDBJ whole genome shotgun (WGS) entry which is preliminary data.</text>
</comment>
<dbReference type="AlphaFoldDB" id="A0A2T0T9M4"/>
<reference evidence="1 2" key="1">
    <citation type="submission" date="2018-03" db="EMBL/GenBank/DDBJ databases">
        <title>Genomic Encyclopedia of Archaeal and Bacterial Type Strains, Phase II (KMG-II): from individual species to whole genera.</title>
        <authorList>
            <person name="Goeker M."/>
        </authorList>
    </citation>
    <scope>NUCLEOTIDE SEQUENCE [LARGE SCALE GENOMIC DNA]</scope>
    <source>
        <strain evidence="1 2">DSM 44720</strain>
    </source>
</reference>
<evidence type="ECO:0000313" key="2">
    <source>
        <dbReference type="Proteomes" id="UP000239494"/>
    </source>
</evidence>
<evidence type="ECO:0008006" key="3">
    <source>
        <dbReference type="Google" id="ProtNLM"/>
    </source>
</evidence>
<dbReference type="RefSeq" id="WP_106187776.1">
    <property type="nucleotide sequence ID" value="NZ_PVTF01000004.1"/>
</dbReference>
<sequence length="286" mass="30379">MSKAPAGVDQAELTVVARNVLLDGLTALSDHLDAVTVVGAQAVYLRTQGSRLATAAYTSDGDLGLDPAVLGSEPLIQQRLREAGFELLDGNQPGLWVRELVFPGIDTPVAVELDLLVGATVAGKGSRSADLKPHDKMTARRVPGLETALVDRSPMEITALDGTDRSIHVHVAGPVALLVAKAHKIHDRLDDAATKPNRLTNKDAGDVYRLMTEIDARVTAESFARLLADPRVGEVTATGLKYLREQFGGLDTPGVRLAVEALAGDVPADRVARVSRAYVTALRHLP</sequence>
<dbReference type="EMBL" id="PVTF01000004">
    <property type="protein sequence ID" value="PRY42362.1"/>
    <property type="molecule type" value="Genomic_DNA"/>
</dbReference>
<protein>
    <recommendedName>
        <fullName evidence="3">Nucleotidyltransferase-like protein</fullName>
    </recommendedName>
</protein>
<dbReference type="OrthoDB" id="3515986at2"/>
<evidence type="ECO:0000313" key="1">
    <source>
        <dbReference type="EMBL" id="PRY42362.1"/>
    </source>
</evidence>
<accession>A0A2T0T9M4</accession>
<name>A0A2T0T9M4_9PSEU</name>
<gene>
    <name evidence="1" type="ORF">CLV43_104193</name>
</gene>
<proteinExistence type="predicted"/>
<organism evidence="1 2">
    <name type="scientific">Umezawaea tangerina</name>
    <dbReference type="NCBI Taxonomy" id="84725"/>
    <lineage>
        <taxon>Bacteria</taxon>
        <taxon>Bacillati</taxon>
        <taxon>Actinomycetota</taxon>
        <taxon>Actinomycetes</taxon>
        <taxon>Pseudonocardiales</taxon>
        <taxon>Pseudonocardiaceae</taxon>
        <taxon>Umezawaea</taxon>
    </lineage>
</organism>
<keyword evidence="2" id="KW-1185">Reference proteome</keyword>
<dbReference type="Proteomes" id="UP000239494">
    <property type="component" value="Unassembled WGS sequence"/>
</dbReference>